<proteinExistence type="inferred from homology"/>
<dbReference type="InterPro" id="IPR000047">
    <property type="entry name" value="HTH_motif"/>
</dbReference>
<evidence type="ECO:0000256" key="12">
    <source>
        <dbReference type="SAM" id="MobiDB-lite"/>
    </source>
</evidence>
<dbReference type="InterPro" id="IPR045224">
    <property type="entry name" value="HDZip_class_I_plant"/>
</dbReference>
<evidence type="ECO:0000256" key="3">
    <source>
        <dbReference type="ARBA" id="ARBA00023125"/>
    </source>
</evidence>
<name>A0A9W7JG48_HIBTR</name>
<evidence type="ECO:0000256" key="5">
    <source>
        <dbReference type="ARBA" id="ARBA00023163"/>
    </source>
</evidence>
<dbReference type="GO" id="GO:0005634">
    <property type="term" value="C:nucleus"/>
    <property type="evidence" value="ECO:0007669"/>
    <property type="project" value="UniProtKB-SubCell"/>
</dbReference>
<keyword evidence="3 8" id="KW-0238">DNA-binding</keyword>
<evidence type="ECO:0000256" key="9">
    <source>
        <dbReference type="RuleBase" id="RU000682"/>
    </source>
</evidence>
<dbReference type="PRINTS" id="PR00031">
    <property type="entry name" value="HTHREPRESSR"/>
</dbReference>
<keyword evidence="2 10" id="KW-0805">Transcription regulation</keyword>
<dbReference type="Pfam" id="PF02183">
    <property type="entry name" value="HALZ"/>
    <property type="match status" value="1"/>
</dbReference>
<comment type="subcellular location">
    <subcellularLocation>
        <location evidence="1 8 9">Nucleus</location>
    </subcellularLocation>
</comment>
<feature type="DNA-binding region" description="Homeobox" evidence="8">
    <location>
        <begin position="37"/>
        <end position="96"/>
    </location>
</feature>
<evidence type="ECO:0000313" key="15">
    <source>
        <dbReference type="Proteomes" id="UP001165190"/>
    </source>
</evidence>
<reference evidence="14" key="1">
    <citation type="submission" date="2023-05" db="EMBL/GenBank/DDBJ databases">
        <title>Genome and transcriptome analyses reveal genes involved in the formation of fine ridges on petal epidermal cells in Hibiscus trionum.</title>
        <authorList>
            <person name="Koshimizu S."/>
            <person name="Masuda S."/>
            <person name="Ishii T."/>
            <person name="Shirasu K."/>
            <person name="Hoshino A."/>
            <person name="Arita M."/>
        </authorList>
    </citation>
    <scope>NUCLEOTIDE SEQUENCE</scope>
    <source>
        <strain evidence="14">Hamamatsu line</strain>
    </source>
</reference>
<keyword evidence="15" id="KW-1185">Reference proteome</keyword>
<keyword evidence="4 8" id="KW-0371">Homeobox</keyword>
<dbReference type="PANTHER" id="PTHR24326">
    <property type="entry name" value="HOMEOBOX-LEUCINE ZIPPER PROTEIN"/>
    <property type="match status" value="1"/>
</dbReference>
<feature type="region of interest" description="Disordered" evidence="12">
    <location>
        <begin position="141"/>
        <end position="205"/>
    </location>
</feature>
<evidence type="ECO:0000256" key="1">
    <source>
        <dbReference type="ARBA" id="ARBA00004123"/>
    </source>
</evidence>
<dbReference type="GO" id="GO:0045893">
    <property type="term" value="P:positive regulation of DNA-templated transcription"/>
    <property type="evidence" value="ECO:0007669"/>
    <property type="project" value="TreeGrafter"/>
</dbReference>
<comment type="similarity">
    <text evidence="7 10">Belongs to the HD-ZIP homeobox family. Class I subfamily.</text>
</comment>
<dbReference type="EMBL" id="BSYR01000065">
    <property type="protein sequence ID" value="GMJ13140.1"/>
    <property type="molecule type" value="Genomic_DNA"/>
</dbReference>
<protein>
    <recommendedName>
        <fullName evidence="10">Homeobox-leucine zipper protein</fullName>
    </recommendedName>
    <alternativeName>
        <fullName evidence="10">HD-ZIP protein</fullName>
    </alternativeName>
    <alternativeName>
        <fullName evidence="10">Homeodomain transcription factor</fullName>
    </alternativeName>
</protein>
<dbReference type="InterPro" id="IPR001356">
    <property type="entry name" value="HD"/>
</dbReference>
<keyword evidence="6 8" id="KW-0539">Nucleus</keyword>
<evidence type="ECO:0000256" key="10">
    <source>
        <dbReference type="RuleBase" id="RU369038"/>
    </source>
</evidence>
<dbReference type="SUPFAM" id="SSF46689">
    <property type="entry name" value="Homeodomain-like"/>
    <property type="match status" value="1"/>
</dbReference>
<evidence type="ECO:0000256" key="6">
    <source>
        <dbReference type="ARBA" id="ARBA00023242"/>
    </source>
</evidence>
<evidence type="ECO:0000313" key="14">
    <source>
        <dbReference type="EMBL" id="GMJ13140.1"/>
    </source>
</evidence>
<dbReference type="CDD" id="cd00086">
    <property type="entry name" value="homeodomain"/>
    <property type="match status" value="1"/>
</dbReference>
<dbReference type="PANTHER" id="PTHR24326:SF610">
    <property type="entry name" value="HOMEOBOX-LEUCINE ZIPPER PROTEIN"/>
    <property type="match status" value="1"/>
</dbReference>
<evidence type="ECO:0000256" key="11">
    <source>
        <dbReference type="SAM" id="Coils"/>
    </source>
</evidence>
<organism evidence="14 15">
    <name type="scientific">Hibiscus trionum</name>
    <name type="common">Flower of an hour</name>
    <dbReference type="NCBI Taxonomy" id="183268"/>
    <lineage>
        <taxon>Eukaryota</taxon>
        <taxon>Viridiplantae</taxon>
        <taxon>Streptophyta</taxon>
        <taxon>Embryophyta</taxon>
        <taxon>Tracheophyta</taxon>
        <taxon>Spermatophyta</taxon>
        <taxon>Magnoliopsida</taxon>
        <taxon>eudicotyledons</taxon>
        <taxon>Gunneridae</taxon>
        <taxon>Pentapetalae</taxon>
        <taxon>rosids</taxon>
        <taxon>malvids</taxon>
        <taxon>Malvales</taxon>
        <taxon>Malvaceae</taxon>
        <taxon>Malvoideae</taxon>
        <taxon>Hibiscus</taxon>
    </lineage>
</organism>
<feature type="domain" description="Homeobox" evidence="13">
    <location>
        <begin position="35"/>
        <end position="95"/>
    </location>
</feature>
<dbReference type="Proteomes" id="UP001165190">
    <property type="component" value="Unassembled WGS sequence"/>
</dbReference>
<evidence type="ECO:0000256" key="2">
    <source>
        <dbReference type="ARBA" id="ARBA00023015"/>
    </source>
</evidence>
<evidence type="ECO:0000259" key="13">
    <source>
        <dbReference type="PROSITE" id="PS50071"/>
    </source>
</evidence>
<dbReference type="GO" id="GO:0000981">
    <property type="term" value="F:DNA-binding transcription factor activity, RNA polymerase II-specific"/>
    <property type="evidence" value="ECO:0007669"/>
    <property type="project" value="UniProtKB-UniRule"/>
</dbReference>
<dbReference type="PROSITE" id="PS50071">
    <property type="entry name" value="HOMEOBOX_2"/>
    <property type="match status" value="1"/>
</dbReference>
<comment type="caution">
    <text evidence="14">The sequence shown here is derived from an EMBL/GenBank/DDBJ whole genome shotgun (WGS) entry which is preliminary data.</text>
</comment>
<keyword evidence="5 10" id="KW-0804">Transcription</keyword>
<dbReference type="Gene3D" id="1.10.10.60">
    <property type="entry name" value="Homeodomain-like"/>
    <property type="match status" value="1"/>
</dbReference>
<gene>
    <name evidence="14" type="ORF">HRI_004983200</name>
</gene>
<sequence length="242" mass="27473">MSVLLQTEHLSSSSVPMESVWIPSSSSVLQGDEDFEPAGKKRRLTAAQVEFLERSFEVDNKLESERKLHLAKQLGLQPRQVAIWFQNRRARSKNKQLENDYDSLRASFDKLKADFDCLVKEKDGLQNEVLALKEKLLVRADDGPQKPNSDTTSHVPLPACKQEQASSTKSDVLESDSPHFMEPADSSNVYEPDRSDFSQDEEEDPNLLSSLFPKFDCYYDAPLVSCNFSLPVEDQSFWSSLY</sequence>
<evidence type="ECO:0000256" key="8">
    <source>
        <dbReference type="PROSITE-ProRule" id="PRU00108"/>
    </source>
</evidence>
<dbReference type="Pfam" id="PF00046">
    <property type="entry name" value="Homeodomain"/>
    <property type="match status" value="1"/>
</dbReference>
<dbReference type="InterPro" id="IPR003106">
    <property type="entry name" value="Leu_zip_homeo"/>
</dbReference>
<dbReference type="SMART" id="SM00389">
    <property type="entry name" value="HOX"/>
    <property type="match status" value="1"/>
</dbReference>
<keyword evidence="11" id="KW-0175">Coiled coil</keyword>
<dbReference type="PROSITE" id="PS00027">
    <property type="entry name" value="HOMEOBOX_1"/>
    <property type="match status" value="1"/>
</dbReference>
<evidence type="ECO:0000256" key="4">
    <source>
        <dbReference type="ARBA" id="ARBA00023155"/>
    </source>
</evidence>
<accession>A0A9W7JG48</accession>
<dbReference type="AlphaFoldDB" id="A0A9W7JG48"/>
<comment type="function">
    <text evidence="10">Transcription factor.</text>
</comment>
<evidence type="ECO:0000256" key="7">
    <source>
        <dbReference type="ARBA" id="ARBA00025748"/>
    </source>
</evidence>
<dbReference type="InterPro" id="IPR017970">
    <property type="entry name" value="Homeobox_CS"/>
</dbReference>
<dbReference type="InterPro" id="IPR009057">
    <property type="entry name" value="Homeodomain-like_sf"/>
</dbReference>
<dbReference type="OrthoDB" id="6159439at2759"/>
<dbReference type="GO" id="GO:0000976">
    <property type="term" value="F:transcription cis-regulatory region binding"/>
    <property type="evidence" value="ECO:0007669"/>
    <property type="project" value="UniProtKB-ARBA"/>
</dbReference>
<feature type="coiled-coil region" evidence="11">
    <location>
        <begin position="87"/>
        <end position="135"/>
    </location>
</feature>
<dbReference type="FunFam" id="1.10.10.60:FF:000144">
    <property type="entry name" value="homeobox-leucine zipper protein ATHB-6-like"/>
    <property type="match status" value="1"/>
</dbReference>